<proteinExistence type="predicted"/>
<reference evidence="2" key="1">
    <citation type="journal article" date="2019" name="Sci. Rep.">
        <title>Draft genome of Tanacetum cinerariifolium, the natural source of mosquito coil.</title>
        <authorList>
            <person name="Yamashiro T."/>
            <person name="Shiraishi A."/>
            <person name="Satake H."/>
            <person name="Nakayama K."/>
        </authorList>
    </citation>
    <scope>NUCLEOTIDE SEQUENCE</scope>
</reference>
<name>A0A699L401_TANCI</name>
<accession>A0A699L401</accession>
<feature type="non-terminal residue" evidence="2">
    <location>
        <position position="1"/>
    </location>
</feature>
<feature type="compositionally biased region" description="Low complexity" evidence="1">
    <location>
        <begin position="100"/>
        <end position="111"/>
    </location>
</feature>
<evidence type="ECO:0000313" key="2">
    <source>
        <dbReference type="EMBL" id="GFB18010.1"/>
    </source>
</evidence>
<feature type="region of interest" description="Disordered" evidence="1">
    <location>
        <begin position="88"/>
        <end position="147"/>
    </location>
</feature>
<evidence type="ECO:0000256" key="1">
    <source>
        <dbReference type="SAM" id="MobiDB-lite"/>
    </source>
</evidence>
<sequence>VDERVFPTIADWRVSAPKDEMPTEDTYSPEAVAVLNTHRTPIQEQPEALLWLVGLSQRYFLGDDLYPTFLHDDDRDGYGFVQFDSCSEPHQEMEDPAVATESSRTTSTIERSPLDFANENPSQQSTGGDETEDQGQETVAPEVPSLENITTTGVALETGLVGKIVPWVPSTVGGKSLALMRLERDPLFHVPTLQETPTDVSDPDPLSFANPQSIPKQDVVQSSKGVAVVGDPESENTSFTSMAGSLESIYQPEWGITNSYRLDTSKACQDLVDHLALPSYG</sequence>
<gene>
    <name evidence="2" type="ORF">Tci_689981</name>
</gene>
<dbReference type="AlphaFoldDB" id="A0A699L401"/>
<feature type="compositionally biased region" description="Polar residues" evidence="1">
    <location>
        <begin position="119"/>
        <end position="128"/>
    </location>
</feature>
<dbReference type="EMBL" id="BKCJ010569414">
    <property type="protein sequence ID" value="GFB18010.1"/>
    <property type="molecule type" value="Genomic_DNA"/>
</dbReference>
<organism evidence="2">
    <name type="scientific">Tanacetum cinerariifolium</name>
    <name type="common">Dalmatian daisy</name>
    <name type="synonym">Chrysanthemum cinerariifolium</name>
    <dbReference type="NCBI Taxonomy" id="118510"/>
    <lineage>
        <taxon>Eukaryota</taxon>
        <taxon>Viridiplantae</taxon>
        <taxon>Streptophyta</taxon>
        <taxon>Embryophyta</taxon>
        <taxon>Tracheophyta</taxon>
        <taxon>Spermatophyta</taxon>
        <taxon>Magnoliopsida</taxon>
        <taxon>eudicotyledons</taxon>
        <taxon>Gunneridae</taxon>
        <taxon>Pentapetalae</taxon>
        <taxon>asterids</taxon>
        <taxon>campanulids</taxon>
        <taxon>Asterales</taxon>
        <taxon>Asteraceae</taxon>
        <taxon>Asteroideae</taxon>
        <taxon>Anthemideae</taxon>
        <taxon>Anthemidinae</taxon>
        <taxon>Tanacetum</taxon>
    </lineage>
</organism>
<protein>
    <submittedName>
        <fullName evidence="2">Uncharacterized protein</fullName>
    </submittedName>
</protein>
<comment type="caution">
    <text evidence="2">The sequence shown here is derived from an EMBL/GenBank/DDBJ whole genome shotgun (WGS) entry which is preliminary data.</text>
</comment>